<evidence type="ECO:0000313" key="2">
    <source>
        <dbReference type="Proteomes" id="UP000601768"/>
    </source>
</evidence>
<organism evidence="1 2">
    <name type="scientific">Neptunicella marina</name>
    <dbReference type="NCBI Taxonomy" id="2125989"/>
    <lineage>
        <taxon>Bacteria</taxon>
        <taxon>Pseudomonadati</taxon>
        <taxon>Pseudomonadota</taxon>
        <taxon>Gammaproteobacteria</taxon>
        <taxon>Alteromonadales</taxon>
        <taxon>Alteromonadaceae</taxon>
        <taxon>Neptunicella</taxon>
    </lineage>
</organism>
<reference evidence="1" key="1">
    <citation type="journal article" date="2018" name="Int. J. Syst. Evol. Microbiol.">
        <title>Neptunicella marina gen. nov., sp. nov., isolated from surface seawater.</title>
        <authorList>
            <person name="Liu X."/>
            <person name="Lai Q."/>
            <person name="Du Y."/>
            <person name="Zhang X."/>
            <person name="Liu Z."/>
            <person name="Sun F."/>
            <person name="Shao Z."/>
        </authorList>
    </citation>
    <scope>NUCLEOTIDE SEQUENCE</scope>
    <source>
        <strain evidence="1">S27-2</strain>
    </source>
</reference>
<protein>
    <submittedName>
        <fullName evidence="1">Uncharacterized protein</fullName>
    </submittedName>
</protein>
<dbReference type="EMBL" id="JACNEP010000018">
    <property type="protein sequence ID" value="MBC3767470.1"/>
    <property type="molecule type" value="Genomic_DNA"/>
</dbReference>
<gene>
    <name evidence="1" type="ORF">H8B19_16450</name>
</gene>
<sequence length="197" mass="23674">MRKFRNLPKKENHQLSEKFSFLLKYNEDCTEDDFSWAAITIFDHWLYESDSFNIIDEATDEQKLEWDKRIKTFLSKLCDIEQPIRYKYVGRNTKQRLQFSRYIESSKVGEYVSDLFNEVYCPNIVFTALGVDLWFEDNWTIHFKYKKQEDCLRMFSLAAEMNLFVLPAYSADHLNKYSVLSKYLSEQNLNKLLKQDS</sequence>
<dbReference type="RefSeq" id="WP_186507990.1">
    <property type="nucleotide sequence ID" value="NZ_JACNEP010000018.1"/>
</dbReference>
<comment type="caution">
    <text evidence="1">The sequence shown here is derived from an EMBL/GenBank/DDBJ whole genome shotgun (WGS) entry which is preliminary data.</text>
</comment>
<accession>A0A8J6IU81</accession>
<name>A0A8J6IU81_9ALTE</name>
<proteinExistence type="predicted"/>
<keyword evidence="2" id="KW-1185">Reference proteome</keyword>
<dbReference type="Proteomes" id="UP000601768">
    <property type="component" value="Unassembled WGS sequence"/>
</dbReference>
<reference evidence="1" key="2">
    <citation type="submission" date="2020-08" db="EMBL/GenBank/DDBJ databases">
        <authorList>
            <person name="Lai Q."/>
        </authorList>
    </citation>
    <scope>NUCLEOTIDE SEQUENCE</scope>
    <source>
        <strain evidence="1">S27-2</strain>
    </source>
</reference>
<evidence type="ECO:0000313" key="1">
    <source>
        <dbReference type="EMBL" id="MBC3767470.1"/>
    </source>
</evidence>
<dbReference type="AlphaFoldDB" id="A0A8J6IU81"/>